<dbReference type="Proteomes" id="UP000823388">
    <property type="component" value="Chromosome 6K"/>
</dbReference>
<reference evidence="2" key="1">
    <citation type="submission" date="2020-05" db="EMBL/GenBank/DDBJ databases">
        <title>WGS assembly of Panicum virgatum.</title>
        <authorList>
            <person name="Lovell J.T."/>
            <person name="Jenkins J."/>
            <person name="Shu S."/>
            <person name="Juenger T.E."/>
            <person name="Schmutz J."/>
        </authorList>
    </citation>
    <scope>NUCLEOTIDE SEQUENCE</scope>
    <source>
        <strain evidence="2">AP13</strain>
    </source>
</reference>
<protein>
    <submittedName>
        <fullName evidence="2">Uncharacterized protein</fullName>
    </submittedName>
</protein>
<feature type="compositionally biased region" description="Basic residues" evidence="1">
    <location>
        <begin position="74"/>
        <end position="86"/>
    </location>
</feature>
<accession>A0A8T0RER4</accession>
<sequence length="171" mass="18753">MLVTPPPCSEIRCRRIWLLHLAGLSVAGVKTERRSGGCARGAAAQAHRDGVHVELVATTGAEKGWGGGGDGHRQARRRCGGPRRPLRGPASSFPGGNDARSGAPRPPPRRQPRHPPPRWLRRYGARGNYRARGRRRNCGERGRAGSELWRAWARGIRIARRLGKTSRTTGR</sequence>
<evidence type="ECO:0000313" key="2">
    <source>
        <dbReference type="EMBL" id="KAG2583934.1"/>
    </source>
</evidence>
<name>A0A8T0RER4_PANVG</name>
<proteinExistence type="predicted"/>
<feature type="compositionally biased region" description="Basic residues" evidence="1">
    <location>
        <begin position="107"/>
        <end position="136"/>
    </location>
</feature>
<dbReference type="EMBL" id="CM029047">
    <property type="protein sequence ID" value="KAG2583934.1"/>
    <property type="molecule type" value="Genomic_DNA"/>
</dbReference>
<gene>
    <name evidence="2" type="ORF">PVAP13_6KG253012</name>
</gene>
<comment type="caution">
    <text evidence="2">The sequence shown here is derived from an EMBL/GenBank/DDBJ whole genome shotgun (WGS) entry which is preliminary data.</text>
</comment>
<keyword evidence="3" id="KW-1185">Reference proteome</keyword>
<organism evidence="2 3">
    <name type="scientific">Panicum virgatum</name>
    <name type="common">Blackwell switchgrass</name>
    <dbReference type="NCBI Taxonomy" id="38727"/>
    <lineage>
        <taxon>Eukaryota</taxon>
        <taxon>Viridiplantae</taxon>
        <taxon>Streptophyta</taxon>
        <taxon>Embryophyta</taxon>
        <taxon>Tracheophyta</taxon>
        <taxon>Spermatophyta</taxon>
        <taxon>Magnoliopsida</taxon>
        <taxon>Liliopsida</taxon>
        <taxon>Poales</taxon>
        <taxon>Poaceae</taxon>
        <taxon>PACMAD clade</taxon>
        <taxon>Panicoideae</taxon>
        <taxon>Panicodae</taxon>
        <taxon>Paniceae</taxon>
        <taxon>Panicinae</taxon>
        <taxon>Panicum</taxon>
        <taxon>Panicum sect. Hiantes</taxon>
    </lineage>
</organism>
<dbReference type="AlphaFoldDB" id="A0A8T0RER4"/>
<evidence type="ECO:0000313" key="3">
    <source>
        <dbReference type="Proteomes" id="UP000823388"/>
    </source>
</evidence>
<feature type="region of interest" description="Disordered" evidence="1">
    <location>
        <begin position="61"/>
        <end position="144"/>
    </location>
</feature>
<evidence type="ECO:0000256" key="1">
    <source>
        <dbReference type="SAM" id="MobiDB-lite"/>
    </source>
</evidence>